<dbReference type="GO" id="GO:0016874">
    <property type="term" value="F:ligase activity"/>
    <property type="evidence" value="ECO:0007669"/>
    <property type="project" value="UniProtKB-UniRule"/>
</dbReference>
<protein>
    <recommendedName>
        <fullName evidence="2">Putative cysteine ligase BshC</fullName>
        <ecNumber evidence="2">6.-.-.-</ecNumber>
    </recommendedName>
</protein>
<name>A0AAC9IZJ4_VIRHA</name>
<dbReference type="InterPro" id="IPR055398">
    <property type="entry name" value="Rossmann-like_BshC"/>
</dbReference>
<dbReference type="NCBIfam" id="TIGR03998">
    <property type="entry name" value="thiol_BshC"/>
    <property type="match status" value="1"/>
</dbReference>
<proteinExistence type="inferred from homology"/>
<feature type="domain" description="Bacillithiol biosynthesis BshC N-terminal Rossmann-like" evidence="3">
    <location>
        <begin position="1"/>
        <end position="378"/>
    </location>
</feature>
<feature type="domain" description="Bacillithiol biosynthesis BshC C-terminal coiled-coil" evidence="4">
    <location>
        <begin position="380"/>
        <end position="539"/>
    </location>
</feature>
<reference evidence="5 6" key="1">
    <citation type="submission" date="2016-11" db="EMBL/GenBank/DDBJ databases">
        <title>Complete genome sequencing of Virgibacillus halodenitrificans PDB-F2.</title>
        <authorList>
            <person name="Sun Z."/>
            <person name="Zhou Y."/>
            <person name="Li H."/>
        </authorList>
    </citation>
    <scope>NUCLEOTIDE SEQUENCE [LARGE SCALE GENOMIC DNA]</scope>
    <source>
        <strain evidence="5 6">PDB-F2</strain>
    </source>
</reference>
<evidence type="ECO:0000259" key="3">
    <source>
        <dbReference type="Pfam" id="PF10079"/>
    </source>
</evidence>
<dbReference type="HAMAP" id="MF_01867">
    <property type="entry name" value="BshC"/>
    <property type="match status" value="1"/>
</dbReference>
<dbReference type="RefSeq" id="WP_071649095.1">
    <property type="nucleotide sequence ID" value="NZ_CP017962.1"/>
</dbReference>
<dbReference type="KEGG" id="vhl:BME96_11245"/>
<dbReference type="Proteomes" id="UP000182945">
    <property type="component" value="Chromosome"/>
</dbReference>
<accession>A0AAC9IZJ4</accession>
<gene>
    <name evidence="2" type="primary">bshC</name>
    <name evidence="5" type="ORF">BME96_11245</name>
</gene>
<dbReference type="AlphaFoldDB" id="A0AAC9IZJ4"/>
<dbReference type="InterPro" id="IPR011199">
    <property type="entry name" value="Bacillithiol_biosynth_BshC"/>
</dbReference>
<dbReference type="GeneID" id="71514971"/>
<evidence type="ECO:0000313" key="5">
    <source>
        <dbReference type="EMBL" id="APC48726.1"/>
    </source>
</evidence>
<dbReference type="InterPro" id="IPR055399">
    <property type="entry name" value="CC_BshC"/>
</dbReference>
<comment type="function">
    <text evidence="2">Involved in bacillithiol (BSH) biosynthesis. May catalyze the last step of the pathway, the addition of cysteine to glucosamine malate (GlcN-Mal) to generate BSH.</text>
</comment>
<dbReference type="PIRSF" id="PIRSF012535">
    <property type="entry name" value="UCP012535"/>
    <property type="match status" value="1"/>
</dbReference>
<evidence type="ECO:0000313" key="6">
    <source>
        <dbReference type="Proteomes" id="UP000182945"/>
    </source>
</evidence>
<organism evidence="5 6">
    <name type="scientific">Virgibacillus halodenitrificans</name>
    <name type="common">Bacillus halodenitrificans</name>
    <dbReference type="NCBI Taxonomy" id="1482"/>
    <lineage>
        <taxon>Bacteria</taxon>
        <taxon>Bacillati</taxon>
        <taxon>Bacillota</taxon>
        <taxon>Bacilli</taxon>
        <taxon>Bacillales</taxon>
        <taxon>Bacillaceae</taxon>
        <taxon>Virgibacillus</taxon>
    </lineage>
</organism>
<comment type="similarity">
    <text evidence="2">Belongs to the BshC family.</text>
</comment>
<dbReference type="EMBL" id="CP017962">
    <property type="protein sequence ID" value="APC48726.1"/>
    <property type="molecule type" value="Genomic_DNA"/>
</dbReference>
<dbReference type="EC" id="6.-.-.-" evidence="2"/>
<evidence type="ECO:0000259" key="4">
    <source>
        <dbReference type="Pfam" id="PF24850"/>
    </source>
</evidence>
<dbReference type="Pfam" id="PF24850">
    <property type="entry name" value="CC_BshC"/>
    <property type="match status" value="1"/>
</dbReference>
<evidence type="ECO:0000256" key="1">
    <source>
        <dbReference type="ARBA" id="ARBA00022598"/>
    </source>
</evidence>
<sequence>MHIDPITLHKQNKLVEKYRKNDEDILRFFDYHPFKGTEQRVKDLKGRHFDRVQLSEVLHTMNKQWEAPEETLANIRRLEKENSMAVIGGQQAGLLSGPMYTINKIISVIQYAKEQERKLNVPVIPVFWVAGEDHDFAEINHVYLPENSKLSKHTLSEHTYTKSSVSHKQINHERAENWLDQLFEQLPETLHTKGLYEWVRRFLDDSETYVDFFARFVYHLFRSEGLVLVDSGNSLLRRIESIHFKEMIQYQPVISEAVYQAAEKLQQMGYSSSIGSELNDAHLFYHLHGDRILLSRSDNGEWVGKQNEVRFTTEELLSIAKEHPEQLSNNVVTRPLMQELLFPTLAFVGGPGEISYWAELKEAFKTLDIKMPPVIPRLSFTFIERNIDKLIKKYNLTAEQIINIDLQNFKDNWLAEKSDPKIEDISTEVKDVIEHAHHRLRELAWGIRDDIGQLSEKNLVYLDENINFLQKRMIKALEEKYEKELWELDLITLFIQPSGSLQERMWTPLPFLNKHGQQFIKDLTAMSCSFDNEHYFVYL</sequence>
<keyword evidence="1 2" id="KW-0436">Ligase</keyword>
<dbReference type="Pfam" id="PF10079">
    <property type="entry name" value="Rossmann-like_BshC"/>
    <property type="match status" value="1"/>
</dbReference>
<evidence type="ECO:0000256" key="2">
    <source>
        <dbReference type="HAMAP-Rule" id="MF_01867"/>
    </source>
</evidence>